<gene>
    <name evidence="2" type="ORF">OIU77_004555</name>
</gene>
<name>A0ABQ9AWS7_9ROSI</name>
<proteinExistence type="predicted"/>
<feature type="transmembrane region" description="Helical" evidence="1">
    <location>
        <begin position="45"/>
        <end position="67"/>
    </location>
</feature>
<evidence type="ECO:0000313" key="2">
    <source>
        <dbReference type="EMBL" id="KAJ6360560.1"/>
    </source>
</evidence>
<keyword evidence="3" id="KW-1185">Reference proteome</keyword>
<keyword evidence="1" id="KW-0472">Membrane</keyword>
<evidence type="ECO:0008006" key="4">
    <source>
        <dbReference type="Google" id="ProtNLM"/>
    </source>
</evidence>
<keyword evidence="1" id="KW-1133">Transmembrane helix</keyword>
<feature type="transmembrane region" description="Helical" evidence="1">
    <location>
        <begin position="87"/>
        <end position="116"/>
    </location>
</feature>
<protein>
    <recommendedName>
        <fullName evidence="4">Secreted peptide</fullName>
    </recommendedName>
</protein>
<reference evidence="2" key="2">
    <citation type="journal article" date="2023" name="Int. J. Mol. Sci.">
        <title>De Novo Assembly and Annotation of 11 Diverse Shrub Willow (Salix) Genomes Reveals Novel Gene Organization in Sex-Linked Regions.</title>
        <authorList>
            <person name="Hyden B."/>
            <person name="Feng K."/>
            <person name="Yates T.B."/>
            <person name="Jawdy S."/>
            <person name="Cereghino C."/>
            <person name="Smart L.B."/>
            <person name="Muchero W."/>
        </authorList>
    </citation>
    <scope>NUCLEOTIDE SEQUENCE</scope>
    <source>
        <tissue evidence="2">Shoot tip</tissue>
    </source>
</reference>
<evidence type="ECO:0000256" key="1">
    <source>
        <dbReference type="SAM" id="Phobius"/>
    </source>
</evidence>
<evidence type="ECO:0000313" key="3">
    <source>
        <dbReference type="Proteomes" id="UP001141253"/>
    </source>
</evidence>
<accession>A0ABQ9AWS7</accession>
<sequence length="117" mass="13518">MPIIWTMGLSIIVIHLGWRSAHRRGRGMTRNMPRKGSRQWGRSWMFRYMTSLATIVIIAATMLMKALHVSRRSLLPARTVVTSGSHLLWRITTITLRILSTMGCIWTPIIIIWHLLV</sequence>
<organism evidence="2 3">
    <name type="scientific">Salix suchowensis</name>
    <dbReference type="NCBI Taxonomy" id="1278906"/>
    <lineage>
        <taxon>Eukaryota</taxon>
        <taxon>Viridiplantae</taxon>
        <taxon>Streptophyta</taxon>
        <taxon>Embryophyta</taxon>
        <taxon>Tracheophyta</taxon>
        <taxon>Spermatophyta</taxon>
        <taxon>Magnoliopsida</taxon>
        <taxon>eudicotyledons</taxon>
        <taxon>Gunneridae</taxon>
        <taxon>Pentapetalae</taxon>
        <taxon>rosids</taxon>
        <taxon>fabids</taxon>
        <taxon>Malpighiales</taxon>
        <taxon>Salicaceae</taxon>
        <taxon>Saliceae</taxon>
        <taxon>Salix</taxon>
    </lineage>
</organism>
<keyword evidence="1" id="KW-0812">Transmembrane</keyword>
<comment type="caution">
    <text evidence="2">The sequence shown here is derived from an EMBL/GenBank/DDBJ whole genome shotgun (WGS) entry which is preliminary data.</text>
</comment>
<dbReference type="Proteomes" id="UP001141253">
    <property type="component" value="Chromosome 13"/>
</dbReference>
<dbReference type="EMBL" id="JAPFFI010000015">
    <property type="protein sequence ID" value="KAJ6360560.1"/>
    <property type="molecule type" value="Genomic_DNA"/>
</dbReference>
<reference evidence="2" key="1">
    <citation type="submission" date="2022-10" db="EMBL/GenBank/DDBJ databases">
        <authorList>
            <person name="Hyden B.L."/>
            <person name="Feng K."/>
            <person name="Yates T."/>
            <person name="Jawdy S."/>
            <person name="Smart L.B."/>
            <person name="Muchero W."/>
        </authorList>
    </citation>
    <scope>NUCLEOTIDE SEQUENCE</scope>
    <source>
        <tissue evidence="2">Shoot tip</tissue>
    </source>
</reference>